<dbReference type="CDD" id="cd00609">
    <property type="entry name" value="AAT_like"/>
    <property type="match status" value="1"/>
</dbReference>
<evidence type="ECO:0000313" key="3">
    <source>
        <dbReference type="Proteomes" id="UP000019464"/>
    </source>
</evidence>
<reference evidence="3" key="1">
    <citation type="submission" date="2012-11" db="EMBL/GenBank/DDBJ databases">
        <authorList>
            <person name="Singh A."/>
            <person name="Pinnaka A.K."/>
            <person name="Vaidya B."/>
        </authorList>
    </citation>
    <scope>NUCLEOTIDE SEQUENCE [LARGE SCALE GENOMIC DNA]</scope>
    <source>
        <strain evidence="3">AK23</strain>
    </source>
</reference>
<dbReference type="PANTHER" id="PTHR46577">
    <property type="entry name" value="HTH-TYPE TRANSCRIPTIONAL REGULATORY PROTEIN GABR"/>
    <property type="match status" value="1"/>
</dbReference>
<dbReference type="Pfam" id="PF00155">
    <property type="entry name" value="Aminotran_1_2"/>
    <property type="match status" value="1"/>
</dbReference>
<proteinExistence type="predicted"/>
<dbReference type="OrthoDB" id="9808770at2"/>
<dbReference type="SUPFAM" id="SSF53383">
    <property type="entry name" value="PLP-dependent transferases"/>
    <property type="match status" value="1"/>
</dbReference>
<protein>
    <submittedName>
        <fullName evidence="2">HTH-type transcriptional regulatory protein gabR</fullName>
    </submittedName>
</protein>
<dbReference type="PATRIC" id="fig|1229521.3.peg.1717"/>
<dbReference type="InterPro" id="IPR051446">
    <property type="entry name" value="HTH_trans_reg/aminotransferase"/>
</dbReference>
<dbReference type="InterPro" id="IPR004839">
    <property type="entry name" value="Aminotransferase_I/II_large"/>
</dbReference>
<dbReference type="AlphaFoldDB" id="W9VL22"/>
<dbReference type="RefSeq" id="WP_036509934.1">
    <property type="nucleotide sequence ID" value="NZ_AONB01000007.1"/>
</dbReference>
<dbReference type="EMBL" id="AONB01000007">
    <property type="protein sequence ID" value="EXJ11235.1"/>
    <property type="molecule type" value="Genomic_DNA"/>
</dbReference>
<sequence>MSEPKKGVFIAQTANSQLHSPERPCPTPSPALKTKRFDSGIDIEVFPVKEWAKSMRRSWLNPDPSVLKGEYWQGLPRLKHAIADYLYQLRGLTICADQVFLTAGSRDSLHLLQQTLRHLAPKATFWLENPTYPPLINAFQGLKAPVRFLPIDADGTRPPPRSEQTSVCVLTPNRQYPLGTSMSSQRRDEWFKQMEQYPLWIIEDDYDNEFVYQGHSGVPLMQMDRMNRIFFMGSFSKVLFRGLRLSFVIAPLPHCRVISQVQTSIAGTVSLSTQPALEDFMLSRAFGRHLNRMRRHYRHKRDHLVSLVEDNLTIWFNWTNPLGGMHLTLHFKTDWLEKKRPIFWDQHIAVELFKQQIMLSSLSSHYAPNARCIPSKVLQGFVLGFTGTSFEDMALMIKHLKQCLLTIDALS</sequence>
<accession>W9VL22</accession>
<dbReference type="InterPro" id="IPR015424">
    <property type="entry name" value="PyrdxlP-dep_Trfase"/>
</dbReference>
<reference evidence="2 3" key="2">
    <citation type="journal article" date="2015" name="Syst. Appl. Microbiol.">
        <title>Nitrincola nitratireducens sp. nov. isolated from a haloalkaline crater lake.</title>
        <authorList>
            <person name="Singh A."/>
            <person name="Vaidya B."/>
            <person name="Tanuku N.R."/>
            <person name="Pinnaka A.K."/>
        </authorList>
    </citation>
    <scope>NUCLEOTIDE SEQUENCE [LARGE SCALE GENOMIC DNA]</scope>
    <source>
        <strain evidence="2 3">AK23</strain>
    </source>
</reference>
<gene>
    <name evidence="2" type="primary">gabR</name>
    <name evidence="2" type="ORF">D791_01690</name>
</gene>
<dbReference type="GO" id="GO:0030170">
    <property type="term" value="F:pyridoxal phosphate binding"/>
    <property type="evidence" value="ECO:0007669"/>
    <property type="project" value="InterPro"/>
</dbReference>
<dbReference type="Proteomes" id="UP000019464">
    <property type="component" value="Unassembled WGS sequence"/>
</dbReference>
<organism evidence="2 3">
    <name type="scientific">Nitrincola nitratireducens</name>
    <dbReference type="NCBI Taxonomy" id="1229521"/>
    <lineage>
        <taxon>Bacteria</taxon>
        <taxon>Pseudomonadati</taxon>
        <taxon>Pseudomonadota</taxon>
        <taxon>Gammaproteobacteria</taxon>
        <taxon>Oceanospirillales</taxon>
        <taxon>Oceanospirillaceae</taxon>
        <taxon>Nitrincola</taxon>
    </lineage>
</organism>
<keyword evidence="3" id="KW-1185">Reference proteome</keyword>
<name>W9VL22_9GAMM</name>
<dbReference type="InterPro" id="IPR015421">
    <property type="entry name" value="PyrdxlP-dep_Trfase_major"/>
</dbReference>
<comment type="caution">
    <text evidence="2">The sequence shown here is derived from an EMBL/GenBank/DDBJ whole genome shotgun (WGS) entry which is preliminary data.</text>
</comment>
<evidence type="ECO:0000259" key="1">
    <source>
        <dbReference type="Pfam" id="PF00155"/>
    </source>
</evidence>
<dbReference type="STRING" id="1229521.D791_01690"/>
<evidence type="ECO:0000313" key="2">
    <source>
        <dbReference type="EMBL" id="EXJ11235.1"/>
    </source>
</evidence>
<feature type="domain" description="Aminotransferase class I/classII large" evidence="1">
    <location>
        <begin position="47"/>
        <end position="339"/>
    </location>
</feature>
<dbReference type="PANTHER" id="PTHR46577:SF1">
    <property type="entry name" value="HTH-TYPE TRANSCRIPTIONAL REGULATORY PROTEIN GABR"/>
    <property type="match status" value="1"/>
</dbReference>
<dbReference type="Gene3D" id="3.40.640.10">
    <property type="entry name" value="Type I PLP-dependent aspartate aminotransferase-like (Major domain)"/>
    <property type="match status" value="1"/>
</dbReference>